<evidence type="ECO:0000313" key="2">
    <source>
        <dbReference type="Proteomes" id="UP000030104"/>
    </source>
</evidence>
<protein>
    <submittedName>
        <fullName evidence="1">Uncharacterized protein</fullName>
    </submittedName>
</protein>
<dbReference type="AlphaFoldDB" id="A0A0A2KIQ9"/>
<dbReference type="EMBL" id="JQGA01001272">
    <property type="protein sequence ID" value="KGO67649.1"/>
    <property type="molecule type" value="Genomic_DNA"/>
</dbReference>
<dbReference type="PhylomeDB" id="A0A0A2KIQ9"/>
<reference evidence="1 2" key="1">
    <citation type="journal article" date="2015" name="Mol. Plant Microbe Interact.">
        <title>Genome, transcriptome, and functional analyses of Penicillium expansum provide new insights into secondary metabolism and pathogenicity.</title>
        <authorList>
            <person name="Ballester A.R."/>
            <person name="Marcet-Houben M."/>
            <person name="Levin E."/>
            <person name="Sela N."/>
            <person name="Selma-Lazaro C."/>
            <person name="Carmona L."/>
            <person name="Wisniewski M."/>
            <person name="Droby S."/>
            <person name="Gonzalez-Candelas L."/>
            <person name="Gabaldon T."/>
        </authorList>
    </citation>
    <scope>NUCLEOTIDE SEQUENCE [LARGE SCALE GENOMIC DNA]</scope>
    <source>
        <strain evidence="1 2">PHI-1</strain>
    </source>
</reference>
<dbReference type="Proteomes" id="UP000030104">
    <property type="component" value="Unassembled WGS sequence"/>
</dbReference>
<dbReference type="HOGENOM" id="CLU_2171895_0_0_1"/>
<organism evidence="1 2">
    <name type="scientific">Penicillium italicum</name>
    <name type="common">Blue mold</name>
    <dbReference type="NCBI Taxonomy" id="40296"/>
    <lineage>
        <taxon>Eukaryota</taxon>
        <taxon>Fungi</taxon>
        <taxon>Dikarya</taxon>
        <taxon>Ascomycota</taxon>
        <taxon>Pezizomycotina</taxon>
        <taxon>Eurotiomycetes</taxon>
        <taxon>Eurotiomycetidae</taxon>
        <taxon>Eurotiales</taxon>
        <taxon>Aspergillaceae</taxon>
        <taxon>Penicillium</taxon>
    </lineage>
</organism>
<accession>A0A0A2KIQ9</accession>
<name>A0A0A2KIQ9_PENIT</name>
<gene>
    <name evidence="1" type="ORF">PITC_064120</name>
</gene>
<proteinExistence type="predicted"/>
<dbReference type="OMA" id="WVLTIDK"/>
<evidence type="ECO:0000313" key="1">
    <source>
        <dbReference type="EMBL" id="KGO67649.1"/>
    </source>
</evidence>
<dbReference type="OrthoDB" id="4348760at2759"/>
<keyword evidence="2" id="KW-1185">Reference proteome</keyword>
<comment type="caution">
    <text evidence="1">The sequence shown here is derived from an EMBL/GenBank/DDBJ whole genome shotgun (WGS) entry which is preliminary data.</text>
</comment>
<sequence length="103" mass="11614">MDCQIHDPQSPITTVECGVGLYVTVLERGLGMADCKRREGREETVFFVWVLTIDKMSSSKQRQLFNRSKRSEGECGIPGCLWHNLHFTINTSHSPVFSGISLL</sequence>